<name>A0AAV5HKP5_9ROSI</name>
<organism evidence="1 2">
    <name type="scientific">Rubroshorea leprosula</name>
    <dbReference type="NCBI Taxonomy" id="152421"/>
    <lineage>
        <taxon>Eukaryota</taxon>
        <taxon>Viridiplantae</taxon>
        <taxon>Streptophyta</taxon>
        <taxon>Embryophyta</taxon>
        <taxon>Tracheophyta</taxon>
        <taxon>Spermatophyta</taxon>
        <taxon>Magnoliopsida</taxon>
        <taxon>eudicotyledons</taxon>
        <taxon>Gunneridae</taxon>
        <taxon>Pentapetalae</taxon>
        <taxon>rosids</taxon>
        <taxon>malvids</taxon>
        <taxon>Malvales</taxon>
        <taxon>Dipterocarpaceae</taxon>
        <taxon>Rubroshorea</taxon>
    </lineage>
</organism>
<evidence type="ECO:0000313" key="1">
    <source>
        <dbReference type="EMBL" id="GKU89377.1"/>
    </source>
</evidence>
<comment type="caution">
    <text evidence="1">The sequence shown here is derived from an EMBL/GenBank/DDBJ whole genome shotgun (WGS) entry which is preliminary data.</text>
</comment>
<keyword evidence="2" id="KW-1185">Reference proteome</keyword>
<proteinExistence type="predicted"/>
<sequence>MQPAQFDSVLQKITELNKALQSDLVASFPNRNTSRLLLMLLELFALPEL</sequence>
<reference evidence="1 2" key="1">
    <citation type="journal article" date="2021" name="Commun. Biol.">
        <title>The genome of Shorea leprosula (Dipterocarpaceae) highlights the ecological relevance of drought in aseasonal tropical rainforests.</title>
        <authorList>
            <person name="Ng K.K.S."/>
            <person name="Kobayashi M.J."/>
            <person name="Fawcett J.A."/>
            <person name="Hatakeyama M."/>
            <person name="Paape T."/>
            <person name="Ng C.H."/>
            <person name="Ang C.C."/>
            <person name="Tnah L.H."/>
            <person name="Lee C.T."/>
            <person name="Nishiyama T."/>
            <person name="Sese J."/>
            <person name="O'Brien M.J."/>
            <person name="Copetti D."/>
            <person name="Mohd Noor M.I."/>
            <person name="Ong R.C."/>
            <person name="Putra M."/>
            <person name="Sireger I.Z."/>
            <person name="Indrioko S."/>
            <person name="Kosugi Y."/>
            <person name="Izuno A."/>
            <person name="Isagi Y."/>
            <person name="Lee S.L."/>
            <person name="Shimizu K.K."/>
        </authorList>
    </citation>
    <scope>NUCLEOTIDE SEQUENCE [LARGE SCALE GENOMIC DNA]</scope>
    <source>
        <strain evidence="1">214</strain>
    </source>
</reference>
<accession>A0AAV5HKP5</accession>
<protein>
    <submittedName>
        <fullName evidence="1">Uncharacterized protein</fullName>
    </submittedName>
</protein>
<gene>
    <name evidence="1" type="ORF">SLEP1_g3521</name>
</gene>
<dbReference type="Proteomes" id="UP001054252">
    <property type="component" value="Unassembled WGS sequence"/>
</dbReference>
<evidence type="ECO:0000313" key="2">
    <source>
        <dbReference type="Proteomes" id="UP001054252"/>
    </source>
</evidence>
<dbReference type="EMBL" id="BPVZ01000003">
    <property type="protein sequence ID" value="GKU89377.1"/>
    <property type="molecule type" value="Genomic_DNA"/>
</dbReference>
<dbReference type="AlphaFoldDB" id="A0AAV5HKP5"/>